<dbReference type="PANTHER" id="PTHR37610">
    <property type="entry name" value="CCHC-TYPE DOMAIN-CONTAINING PROTEIN"/>
    <property type="match status" value="1"/>
</dbReference>
<dbReference type="AlphaFoldDB" id="A0AAE1W7T1"/>
<gene>
    <name evidence="2" type="ORF">Sango_2439300</name>
</gene>
<proteinExistence type="predicted"/>
<dbReference type="Proteomes" id="UP001289374">
    <property type="component" value="Unassembled WGS sequence"/>
</dbReference>
<reference evidence="2" key="2">
    <citation type="journal article" date="2024" name="Plant">
        <title>Genomic evolution and insights into agronomic trait innovations of Sesamum species.</title>
        <authorList>
            <person name="Miao H."/>
            <person name="Wang L."/>
            <person name="Qu L."/>
            <person name="Liu H."/>
            <person name="Sun Y."/>
            <person name="Le M."/>
            <person name="Wang Q."/>
            <person name="Wei S."/>
            <person name="Zheng Y."/>
            <person name="Lin W."/>
            <person name="Duan Y."/>
            <person name="Cao H."/>
            <person name="Xiong S."/>
            <person name="Wang X."/>
            <person name="Wei L."/>
            <person name="Li C."/>
            <person name="Ma Q."/>
            <person name="Ju M."/>
            <person name="Zhao R."/>
            <person name="Li G."/>
            <person name="Mu C."/>
            <person name="Tian Q."/>
            <person name="Mei H."/>
            <person name="Zhang T."/>
            <person name="Gao T."/>
            <person name="Zhang H."/>
        </authorList>
    </citation>
    <scope>NUCLEOTIDE SEQUENCE</scope>
    <source>
        <strain evidence="2">K16</strain>
    </source>
</reference>
<dbReference type="PANTHER" id="PTHR37610:SF40">
    <property type="entry name" value="OS01G0909600 PROTEIN"/>
    <property type="match status" value="1"/>
</dbReference>
<sequence>MNGMNHLSWSRAVKLALHARMKLCFIGRSFEKPGKNDANYEKWIRTNSMVQTWILNSISKDIVDAFLYTKTSRELWKELEERYGECNGPLLYPLQREIAFVSQGSLSVAVYFTKLKMVWDELACLTPLQISTYGLCVCGFEKSSADLNALNQLMQFLMGLNDSCDN</sequence>
<feature type="domain" description="Retrotransposon Copia-like N-terminal" evidence="1">
    <location>
        <begin position="1"/>
        <end position="33"/>
    </location>
</feature>
<evidence type="ECO:0000313" key="2">
    <source>
        <dbReference type="EMBL" id="KAK4388327.1"/>
    </source>
</evidence>
<dbReference type="Pfam" id="PF14244">
    <property type="entry name" value="Retrotran_gag_3"/>
    <property type="match status" value="1"/>
</dbReference>
<evidence type="ECO:0000259" key="1">
    <source>
        <dbReference type="Pfam" id="PF14244"/>
    </source>
</evidence>
<name>A0AAE1W7T1_9LAMI</name>
<protein>
    <recommendedName>
        <fullName evidence="1">Retrotransposon Copia-like N-terminal domain-containing protein</fullName>
    </recommendedName>
</protein>
<reference evidence="2" key="1">
    <citation type="submission" date="2020-06" db="EMBL/GenBank/DDBJ databases">
        <authorList>
            <person name="Li T."/>
            <person name="Hu X."/>
            <person name="Zhang T."/>
            <person name="Song X."/>
            <person name="Zhang H."/>
            <person name="Dai N."/>
            <person name="Sheng W."/>
            <person name="Hou X."/>
            <person name="Wei L."/>
        </authorList>
    </citation>
    <scope>NUCLEOTIDE SEQUENCE</scope>
    <source>
        <strain evidence="2">K16</strain>
        <tissue evidence="2">Leaf</tissue>
    </source>
</reference>
<comment type="caution">
    <text evidence="2">The sequence shown here is derived from an EMBL/GenBank/DDBJ whole genome shotgun (WGS) entry which is preliminary data.</text>
</comment>
<dbReference type="EMBL" id="JACGWL010000014">
    <property type="protein sequence ID" value="KAK4388327.1"/>
    <property type="molecule type" value="Genomic_DNA"/>
</dbReference>
<keyword evidence="3" id="KW-1185">Reference proteome</keyword>
<accession>A0AAE1W7T1</accession>
<evidence type="ECO:0000313" key="3">
    <source>
        <dbReference type="Proteomes" id="UP001289374"/>
    </source>
</evidence>
<dbReference type="InterPro" id="IPR029472">
    <property type="entry name" value="Copia-like_N"/>
</dbReference>
<organism evidence="2 3">
    <name type="scientific">Sesamum angolense</name>
    <dbReference type="NCBI Taxonomy" id="2727404"/>
    <lineage>
        <taxon>Eukaryota</taxon>
        <taxon>Viridiplantae</taxon>
        <taxon>Streptophyta</taxon>
        <taxon>Embryophyta</taxon>
        <taxon>Tracheophyta</taxon>
        <taxon>Spermatophyta</taxon>
        <taxon>Magnoliopsida</taxon>
        <taxon>eudicotyledons</taxon>
        <taxon>Gunneridae</taxon>
        <taxon>Pentapetalae</taxon>
        <taxon>asterids</taxon>
        <taxon>lamiids</taxon>
        <taxon>Lamiales</taxon>
        <taxon>Pedaliaceae</taxon>
        <taxon>Sesamum</taxon>
    </lineage>
</organism>